<evidence type="ECO:0000259" key="9">
    <source>
        <dbReference type="PROSITE" id="PS50255"/>
    </source>
</evidence>
<dbReference type="SUPFAM" id="SSF55856">
    <property type="entry name" value="Cytochrome b5-like heme/steroid binding domain"/>
    <property type="match status" value="1"/>
</dbReference>
<feature type="transmembrane region" description="Helical" evidence="8">
    <location>
        <begin position="150"/>
        <end position="179"/>
    </location>
</feature>
<dbReference type="InterPro" id="IPR012171">
    <property type="entry name" value="Fatty_acid_desaturase"/>
</dbReference>
<dbReference type="GO" id="GO:0016717">
    <property type="term" value="F:oxidoreductase activity, acting on paired donors, with oxidation of a pair of donors resulting in the reduction of molecular oxygen to two molecules of water"/>
    <property type="evidence" value="ECO:0007669"/>
    <property type="project" value="TreeGrafter"/>
</dbReference>
<dbReference type="InterPro" id="IPR005804">
    <property type="entry name" value="FA_desaturase_dom"/>
</dbReference>
<name>A0A2V3IZJ7_9FLOR</name>
<sequence length="461" mass="51355">MCKLDSRSQIVKGSAFAGDSEPSSASSRLISWSELSRHNTVKDAWIAIKGKVYDVTEFAKRHPGGDIIFTAAGTDATDVYAGFHASTDAWRLLPPLCVGVINQASEKRLDGVDASYVRDVLEMRKQVQALRLFDSSKLFYAYKILSNVSICALSATIALAFPSSSFACFVAALLMALFWQQCGWLAHDFLHHQVFVNRGINNLFGLLIGNIFQGFSVSWWKNKHNHHHAVPNVTDAPSGGDPDIATMPILFWSEKLVEGEDLDKLPRWMLRNQATLYWPILCMARTSWVMQSLLYQATAPNPHVTSYILYVLEVLGLATHHVLFLLLVKKIAITGSIANALLFMFASQALGGVLLGVVFAVGHNAMDVLTIDELRAVDFIRLQVRTTRNVSPHWFTDWFTGGLNYQIEHHIFPTVPRHHLPKLAKILRAFCAKHEIPYASETLIEGNKAVCNILRVVSKVA</sequence>
<evidence type="ECO:0000256" key="8">
    <source>
        <dbReference type="SAM" id="Phobius"/>
    </source>
</evidence>
<proteinExistence type="inferred from homology"/>
<feature type="transmembrane region" description="Helical" evidence="8">
    <location>
        <begin position="276"/>
        <end position="295"/>
    </location>
</feature>
<dbReference type="OrthoDB" id="260091at2759"/>
<dbReference type="AlphaFoldDB" id="A0A2V3IZJ7"/>
<keyword evidence="11" id="KW-1185">Reference proteome</keyword>
<comment type="caution">
    <text evidence="10">The sequence shown here is derived from an EMBL/GenBank/DDBJ whole genome shotgun (WGS) entry which is preliminary data.</text>
</comment>
<evidence type="ECO:0000256" key="5">
    <source>
        <dbReference type="ARBA" id="ARBA00023002"/>
    </source>
</evidence>
<feature type="domain" description="Cytochrome b5 heme-binding" evidence="9">
    <location>
        <begin position="27"/>
        <end position="102"/>
    </location>
</feature>
<gene>
    <name evidence="10" type="ORF">BWQ96_02804</name>
</gene>
<dbReference type="PANTHER" id="PTHR19353:SF88">
    <property type="entry name" value="DELTA(5) FATTY ACID DESATURASE FAT-4"/>
    <property type="match status" value="1"/>
</dbReference>
<reference evidence="10 11" key="1">
    <citation type="journal article" date="2018" name="Mol. Biol. Evol.">
        <title>Analysis of the draft genome of the red seaweed Gracilariopsis chorda provides insights into genome size evolution in Rhodophyta.</title>
        <authorList>
            <person name="Lee J."/>
            <person name="Yang E.C."/>
            <person name="Graf L."/>
            <person name="Yang J.H."/>
            <person name="Qiu H."/>
            <person name="Zel Zion U."/>
            <person name="Chan C.X."/>
            <person name="Stephens T.G."/>
            <person name="Weber A.P.M."/>
            <person name="Boo G.H."/>
            <person name="Boo S.M."/>
            <person name="Kim K.M."/>
            <person name="Shin Y."/>
            <person name="Jung M."/>
            <person name="Lee S.J."/>
            <person name="Yim H.S."/>
            <person name="Lee J.H."/>
            <person name="Bhattacharya D."/>
            <person name="Yoon H.S."/>
        </authorList>
    </citation>
    <scope>NUCLEOTIDE SEQUENCE [LARGE SCALE GENOMIC DNA]</scope>
    <source>
        <strain evidence="10 11">SKKU-2015</strain>
        <tissue evidence="10">Whole body</tissue>
    </source>
</reference>
<evidence type="ECO:0000256" key="3">
    <source>
        <dbReference type="ARBA" id="ARBA00022692"/>
    </source>
</evidence>
<evidence type="ECO:0000313" key="10">
    <source>
        <dbReference type="EMBL" id="PXF47473.1"/>
    </source>
</evidence>
<dbReference type="GO" id="GO:0006629">
    <property type="term" value="P:lipid metabolic process"/>
    <property type="evidence" value="ECO:0007669"/>
    <property type="project" value="UniProtKB-KW"/>
</dbReference>
<dbReference type="PIRSF" id="PIRSF015921">
    <property type="entry name" value="FA_sphinglp_des"/>
    <property type="match status" value="1"/>
</dbReference>
<evidence type="ECO:0000256" key="2">
    <source>
        <dbReference type="ARBA" id="ARBA00009295"/>
    </source>
</evidence>
<evidence type="ECO:0000313" key="11">
    <source>
        <dbReference type="Proteomes" id="UP000247409"/>
    </source>
</evidence>
<feature type="transmembrane region" description="Helical" evidence="8">
    <location>
        <begin position="199"/>
        <end position="220"/>
    </location>
</feature>
<dbReference type="SMART" id="SM01117">
    <property type="entry name" value="Cyt-b5"/>
    <property type="match status" value="1"/>
</dbReference>
<dbReference type="PANTHER" id="PTHR19353">
    <property type="entry name" value="FATTY ACID DESATURASE 2"/>
    <property type="match status" value="1"/>
</dbReference>
<dbReference type="CDD" id="cd03506">
    <property type="entry name" value="Delta6-FADS-like"/>
    <property type="match status" value="1"/>
</dbReference>
<accession>A0A2V3IZJ7</accession>
<dbReference type="PROSITE" id="PS50255">
    <property type="entry name" value="CYTOCHROME_B5_2"/>
    <property type="match status" value="1"/>
</dbReference>
<evidence type="ECO:0000256" key="4">
    <source>
        <dbReference type="ARBA" id="ARBA00022989"/>
    </source>
</evidence>
<evidence type="ECO:0000256" key="1">
    <source>
        <dbReference type="ARBA" id="ARBA00004141"/>
    </source>
</evidence>
<keyword evidence="7 8" id="KW-0472">Membrane</keyword>
<protein>
    <submittedName>
        <fullName evidence="10">Bifunctional delta 6-fatty acyl acetylenase/desaturase</fullName>
    </submittedName>
</protein>
<dbReference type="InterPro" id="IPR001199">
    <property type="entry name" value="Cyt_B5-like_heme/steroid-bd"/>
</dbReference>
<dbReference type="InterPro" id="IPR036400">
    <property type="entry name" value="Cyt_B5-like_heme/steroid_sf"/>
</dbReference>
<comment type="similarity">
    <text evidence="2">Belongs to the fatty acid desaturase type 1 family.</text>
</comment>
<dbReference type="GO" id="GO:0016020">
    <property type="term" value="C:membrane"/>
    <property type="evidence" value="ECO:0007669"/>
    <property type="project" value="UniProtKB-SubCell"/>
</dbReference>
<dbReference type="Proteomes" id="UP000247409">
    <property type="component" value="Unassembled WGS sequence"/>
</dbReference>
<organism evidence="10 11">
    <name type="scientific">Gracilariopsis chorda</name>
    <dbReference type="NCBI Taxonomy" id="448386"/>
    <lineage>
        <taxon>Eukaryota</taxon>
        <taxon>Rhodophyta</taxon>
        <taxon>Florideophyceae</taxon>
        <taxon>Rhodymeniophycidae</taxon>
        <taxon>Gracilariales</taxon>
        <taxon>Gracilariaceae</taxon>
        <taxon>Gracilariopsis</taxon>
    </lineage>
</organism>
<feature type="transmembrane region" description="Helical" evidence="8">
    <location>
        <begin position="307"/>
        <end position="328"/>
    </location>
</feature>
<keyword evidence="4 8" id="KW-1133">Transmembrane helix</keyword>
<dbReference type="Gene3D" id="3.10.120.10">
    <property type="entry name" value="Cytochrome b5-like heme/steroid binding domain"/>
    <property type="match status" value="1"/>
</dbReference>
<keyword evidence="5" id="KW-0560">Oxidoreductase</keyword>
<dbReference type="Pfam" id="PF00173">
    <property type="entry name" value="Cyt-b5"/>
    <property type="match status" value="1"/>
</dbReference>
<evidence type="ECO:0000256" key="7">
    <source>
        <dbReference type="ARBA" id="ARBA00023136"/>
    </source>
</evidence>
<comment type="subcellular location">
    <subcellularLocation>
        <location evidence="1">Membrane</location>
        <topology evidence="1">Multi-pass membrane protein</topology>
    </subcellularLocation>
</comment>
<keyword evidence="3 8" id="KW-0812">Transmembrane</keyword>
<dbReference type="STRING" id="448386.A0A2V3IZJ7"/>
<dbReference type="EMBL" id="NBIV01000024">
    <property type="protein sequence ID" value="PXF47473.1"/>
    <property type="molecule type" value="Genomic_DNA"/>
</dbReference>
<keyword evidence="6" id="KW-0443">Lipid metabolism</keyword>
<dbReference type="Pfam" id="PF00487">
    <property type="entry name" value="FA_desaturase"/>
    <property type="match status" value="1"/>
</dbReference>
<evidence type="ECO:0000256" key="6">
    <source>
        <dbReference type="ARBA" id="ARBA00023098"/>
    </source>
</evidence>
<feature type="transmembrane region" description="Helical" evidence="8">
    <location>
        <begin position="340"/>
        <end position="361"/>
    </location>
</feature>